<feature type="transmembrane region" description="Helical" evidence="1">
    <location>
        <begin position="36"/>
        <end position="59"/>
    </location>
</feature>
<evidence type="ECO:0000313" key="2">
    <source>
        <dbReference type="EMBL" id="PCC16882.1"/>
    </source>
</evidence>
<evidence type="ECO:0000313" key="3">
    <source>
        <dbReference type="Proteomes" id="UP000218377"/>
    </source>
</evidence>
<accession>A0A2A3WZF8</accession>
<dbReference type="EMBL" id="NRGX01000001">
    <property type="protein sequence ID" value="PCC16882.1"/>
    <property type="molecule type" value="Genomic_DNA"/>
</dbReference>
<evidence type="ECO:0008006" key="4">
    <source>
        <dbReference type="Google" id="ProtNLM"/>
    </source>
</evidence>
<sequence length="106" mass="12177">MMNALWNASTRTHALLQRAPTNRLLNWLRIREHLRWGMIAVLPGLACLGIAFLATVLINAGWTEWLYLVVALGIWNGLKLCFFGPWSVFLLLRAKALERRVYRGTE</sequence>
<keyword evidence="1" id="KW-0812">Transmembrane</keyword>
<proteinExistence type="predicted"/>
<gene>
    <name evidence="2" type="ORF">CIK79_00320</name>
</gene>
<name>A0A2A3WZF8_BREAU</name>
<evidence type="ECO:0000256" key="1">
    <source>
        <dbReference type="SAM" id="Phobius"/>
    </source>
</evidence>
<dbReference type="RefSeq" id="WP_096157134.1">
    <property type="nucleotide sequence ID" value="NZ_NRGX01000001.1"/>
</dbReference>
<reference evidence="2 3" key="1">
    <citation type="journal article" date="2017" name="Elife">
        <title>Extensive horizontal gene transfer in cheese-associated bacteria.</title>
        <authorList>
            <person name="Bonham K.S."/>
            <person name="Wolfe B.E."/>
            <person name="Dutton R.J."/>
        </authorList>
    </citation>
    <scope>NUCLEOTIDE SEQUENCE [LARGE SCALE GENOMIC DNA]</scope>
    <source>
        <strain evidence="2 3">JB5</strain>
    </source>
</reference>
<keyword evidence="1" id="KW-1133">Transmembrane helix</keyword>
<organism evidence="2 3">
    <name type="scientific">Brevibacterium aurantiacum</name>
    <dbReference type="NCBI Taxonomy" id="273384"/>
    <lineage>
        <taxon>Bacteria</taxon>
        <taxon>Bacillati</taxon>
        <taxon>Actinomycetota</taxon>
        <taxon>Actinomycetes</taxon>
        <taxon>Micrococcales</taxon>
        <taxon>Brevibacteriaceae</taxon>
        <taxon>Brevibacterium</taxon>
    </lineage>
</organism>
<feature type="transmembrane region" description="Helical" evidence="1">
    <location>
        <begin position="65"/>
        <end position="92"/>
    </location>
</feature>
<comment type="caution">
    <text evidence="2">The sequence shown here is derived from an EMBL/GenBank/DDBJ whole genome shotgun (WGS) entry which is preliminary data.</text>
</comment>
<dbReference type="AlphaFoldDB" id="A0A2A3WZF8"/>
<keyword evidence="1" id="KW-0472">Membrane</keyword>
<dbReference type="Proteomes" id="UP000218377">
    <property type="component" value="Unassembled WGS sequence"/>
</dbReference>
<protein>
    <recommendedName>
        <fullName evidence="4">Sulfate permease</fullName>
    </recommendedName>
</protein>